<dbReference type="GO" id="GO:0006796">
    <property type="term" value="P:phosphate-containing compound metabolic process"/>
    <property type="evidence" value="ECO:0007669"/>
    <property type="project" value="UniProtKB-ARBA"/>
</dbReference>
<sequence length="158" mass="17479">MLRYIEDYNASIDSSNRRIVTSVEIEKMRPNLKKLFGLTDYTFVSKDYAQFQGYSSKETAADCFVKLCRQSATLICPWDVEGTIATVQGGATYTTPIFAPVKVVDTLGAGDTFVASTIFSLYTGHTLQEAIIFGSKVAGTKCGMHGFERIREDFGKKL</sequence>
<dbReference type="PANTHER" id="PTHR42774:SF3">
    <property type="entry name" value="KETOHEXOKINASE"/>
    <property type="match status" value="1"/>
</dbReference>
<dbReference type="AlphaFoldDB" id="A0AAD9NQF4"/>
<evidence type="ECO:0000313" key="3">
    <source>
        <dbReference type="Proteomes" id="UP001209878"/>
    </source>
</evidence>
<dbReference type="PANTHER" id="PTHR42774">
    <property type="entry name" value="PHOSPHOTRANSFERASE SYSTEM TRANSPORT PROTEIN"/>
    <property type="match status" value="1"/>
</dbReference>
<organism evidence="2 3">
    <name type="scientific">Ridgeia piscesae</name>
    <name type="common">Tubeworm</name>
    <dbReference type="NCBI Taxonomy" id="27915"/>
    <lineage>
        <taxon>Eukaryota</taxon>
        <taxon>Metazoa</taxon>
        <taxon>Spiralia</taxon>
        <taxon>Lophotrochozoa</taxon>
        <taxon>Annelida</taxon>
        <taxon>Polychaeta</taxon>
        <taxon>Sedentaria</taxon>
        <taxon>Canalipalpata</taxon>
        <taxon>Sabellida</taxon>
        <taxon>Siboglinidae</taxon>
        <taxon>Ridgeia</taxon>
    </lineage>
</organism>
<dbReference type="InterPro" id="IPR052562">
    <property type="entry name" value="Ketohexokinase-related"/>
</dbReference>
<dbReference type="Gene3D" id="3.40.1190.20">
    <property type="match status" value="1"/>
</dbReference>
<name>A0AAD9NQF4_RIDPI</name>
<dbReference type="SUPFAM" id="SSF53613">
    <property type="entry name" value="Ribokinase-like"/>
    <property type="match status" value="1"/>
</dbReference>
<dbReference type="InterPro" id="IPR029056">
    <property type="entry name" value="Ribokinase-like"/>
</dbReference>
<feature type="domain" description="Carbohydrate kinase PfkB" evidence="1">
    <location>
        <begin position="25"/>
        <end position="146"/>
    </location>
</feature>
<evidence type="ECO:0000259" key="1">
    <source>
        <dbReference type="Pfam" id="PF00294"/>
    </source>
</evidence>
<keyword evidence="3" id="KW-1185">Reference proteome</keyword>
<accession>A0AAD9NQF4</accession>
<dbReference type="EMBL" id="JAODUO010000519">
    <property type="protein sequence ID" value="KAK2178987.1"/>
    <property type="molecule type" value="Genomic_DNA"/>
</dbReference>
<protein>
    <recommendedName>
        <fullName evidence="1">Carbohydrate kinase PfkB domain-containing protein</fullName>
    </recommendedName>
</protein>
<reference evidence="2" key="1">
    <citation type="journal article" date="2023" name="Mol. Biol. Evol.">
        <title>Third-Generation Sequencing Reveals the Adaptive Role of the Epigenome in Three Deep-Sea Polychaetes.</title>
        <authorList>
            <person name="Perez M."/>
            <person name="Aroh O."/>
            <person name="Sun Y."/>
            <person name="Lan Y."/>
            <person name="Juniper S.K."/>
            <person name="Young C.R."/>
            <person name="Angers B."/>
            <person name="Qian P.Y."/>
        </authorList>
    </citation>
    <scope>NUCLEOTIDE SEQUENCE</scope>
    <source>
        <strain evidence="2">R07B-5</strain>
    </source>
</reference>
<dbReference type="Pfam" id="PF00294">
    <property type="entry name" value="PfkB"/>
    <property type="match status" value="1"/>
</dbReference>
<dbReference type="InterPro" id="IPR011611">
    <property type="entry name" value="PfkB_dom"/>
</dbReference>
<gene>
    <name evidence="2" type="ORF">NP493_519g00017</name>
</gene>
<proteinExistence type="predicted"/>
<dbReference type="Proteomes" id="UP001209878">
    <property type="component" value="Unassembled WGS sequence"/>
</dbReference>
<comment type="caution">
    <text evidence="2">The sequence shown here is derived from an EMBL/GenBank/DDBJ whole genome shotgun (WGS) entry which is preliminary data.</text>
</comment>
<evidence type="ECO:0000313" key="2">
    <source>
        <dbReference type="EMBL" id="KAK2178987.1"/>
    </source>
</evidence>